<reference evidence="1 2" key="1">
    <citation type="submission" date="2024-06" db="EMBL/GenBank/DDBJ databases">
        <title>The Natural Products Discovery Center: Release of the First 8490 Sequenced Strains for Exploring Actinobacteria Biosynthetic Diversity.</title>
        <authorList>
            <person name="Kalkreuter E."/>
            <person name="Kautsar S.A."/>
            <person name="Yang D."/>
            <person name="Bader C.D."/>
            <person name="Teijaro C.N."/>
            <person name="Fluegel L."/>
            <person name="Davis C.M."/>
            <person name="Simpson J.R."/>
            <person name="Lauterbach L."/>
            <person name="Steele A.D."/>
            <person name="Gui C."/>
            <person name="Meng S."/>
            <person name="Li G."/>
            <person name="Viehrig K."/>
            <person name="Ye F."/>
            <person name="Su P."/>
            <person name="Kiefer A.F."/>
            <person name="Nichols A."/>
            <person name="Cepeda A.J."/>
            <person name="Yan W."/>
            <person name="Fan B."/>
            <person name="Jiang Y."/>
            <person name="Adhikari A."/>
            <person name="Zheng C.-J."/>
            <person name="Schuster L."/>
            <person name="Cowan T.M."/>
            <person name="Smanski M.J."/>
            <person name="Chevrette M.G."/>
            <person name="De Carvalho L.P.S."/>
            <person name="Shen B."/>
        </authorList>
    </citation>
    <scope>NUCLEOTIDE SEQUENCE [LARGE SCALE GENOMIC DNA]</scope>
    <source>
        <strain evidence="1 2">NPDC000632</strain>
    </source>
</reference>
<dbReference type="EMBL" id="JBEPCV010000050">
    <property type="protein sequence ID" value="MER6908702.1"/>
    <property type="molecule type" value="Genomic_DNA"/>
</dbReference>
<keyword evidence="2" id="KW-1185">Reference proteome</keyword>
<dbReference type="Proteomes" id="UP001490330">
    <property type="component" value="Unassembled WGS sequence"/>
</dbReference>
<name>A0ABV1VQC9_9ACTN</name>
<proteinExistence type="predicted"/>
<organism evidence="1 2">
    <name type="scientific">Streptomyces flaveolus</name>
    <dbReference type="NCBI Taxonomy" id="67297"/>
    <lineage>
        <taxon>Bacteria</taxon>
        <taxon>Bacillati</taxon>
        <taxon>Actinomycetota</taxon>
        <taxon>Actinomycetes</taxon>
        <taxon>Kitasatosporales</taxon>
        <taxon>Streptomycetaceae</taxon>
        <taxon>Streptomyces</taxon>
    </lineage>
</organism>
<gene>
    <name evidence="1" type="ORF">ABT322_34225</name>
</gene>
<evidence type="ECO:0000313" key="2">
    <source>
        <dbReference type="Proteomes" id="UP001490330"/>
    </source>
</evidence>
<comment type="caution">
    <text evidence="1">The sequence shown here is derived from an EMBL/GenBank/DDBJ whole genome shotgun (WGS) entry which is preliminary data.</text>
</comment>
<dbReference type="Pfam" id="PF19819">
    <property type="entry name" value="DUF6302"/>
    <property type="match status" value="1"/>
</dbReference>
<protein>
    <submittedName>
        <fullName evidence="1">DUF6302 family protein</fullName>
    </submittedName>
</protein>
<accession>A0ABV1VQC9</accession>
<sequence length="141" mass="15968">MIRPRFRRRPPSVYLRPPGAPDAWEVVWYSERLADLSLLDAAVVAVVDRVGYLAVPVGGSEGQRRGGFLAVDDRLTARCLRYALLGRSGFPAVRVQWSRDHSVCHNVMWGEAPPDTDDDQMRGRFYGYSEQAIDRFVMART</sequence>
<dbReference type="InterPro" id="IPR046269">
    <property type="entry name" value="DUF6302"/>
</dbReference>
<evidence type="ECO:0000313" key="1">
    <source>
        <dbReference type="EMBL" id="MER6908702.1"/>
    </source>
</evidence>